<gene>
    <name evidence="5" type="ORF">SI8410_06008245</name>
</gene>
<keyword evidence="2 3" id="KW-0732">Signal</keyword>
<sequence>MLRRHLLLAAAAFIFFLFFLRRSAGDSPVAISCRSFCGNITVDYPLGLRRGCGHPAFRDLLFCVNGALMLLLPSGTYLARAIDYPYNALTLHDAAMATCATAGIGGAGGFVVEPWRAPFLSPSPDTAFLLLGCRGVRRHLPCGDVAGMGCDSYRRCPAWEAAQPCCAVSYPTVGAVNLTQLDCEGYSGAYSLAPVRPGPAAEWSYGIRVSYSVPAEHDESCRRCEASGGACGHEPAPPWGRLCLCGARNSTSSCDSGERKP</sequence>
<evidence type="ECO:0000256" key="3">
    <source>
        <dbReference type="SAM" id="SignalP"/>
    </source>
</evidence>
<dbReference type="PANTHER" id="PTHR33355:SF3">
    <property type="entry name" value="WALL-ASSOCIATED RECEPTOR KINASE GALACTURONAN-BINDING PROTEIN"/>
    <property type="match status" value="1"/>
</dbReference>
<name>A0A7I8KIN5_SPIIN</name>
<evidence type="ECO:0000256" key="1">
    <source>
        <dbReference type="ARBA" id="ARBA00004167"/>
    </source>
</evidence>
<proteinExistence type="predicted"/>
<keyword evidence="6" id="KW-1185">Reference proteome</keyword>
<evidence type="ECO:0000256" key="2">
    <source>
        <dbReference type="ARBA" id="ARBA00022729"/>
    </source>
</evidence>
<organism evidence="5 6">
    <name type="scientific">Spirodela intermedia</name>
    <name type="common">Intermediate duckweed</name>
    <dbReference type="NCBI Taxonomy" id="51605"/>
    <lineage>
        <taxon>Eukaryota</taxon>
        <taxon>Viridiplantae</taxon>
        <taxon>Streptophyta</taxon>
        <taxon>Embryophyta</taxon>
        <taxon>Tracheophyta</taxon>
        <taxon>Spermatophyta</taxon>
        <taxon>Magnoliopsida</taxon>
        <taxon>Liliopsida</taxon>
        <taxon>Araceae</taxon>
        <taxon>Lemnoideae</taxon>
        <taxon>Spirodela</taxon>
    </lineage>
</organism>
<feature type="domain" description="Wall-associated receptor kinase galacturonan-binding" evidence="4">
    <location>
        <begin position="33"/>
        <end position="93"/>
    </location>
</feature>
<comment type="subcellular location">
    <subcellularLocation>
        <location evidence="1">Membrane</location>
        <topology evidence="1">Single-pass membrane protein</topology>
    </subcellularLocation>
</comment>
<evidence type="ECO:0000313" key="6">
    <source>
        <dbReference type="Proteomes" id="UP000663760"/>
    </source>
</evidence>
<dbReference type="Pfam" id="PF13947">
    <property type="entry name" value="GUB_WAK_bind"/>
    <property type="match status" value="1"/>
</dbReference>
<dbReference type="Proteomes" id="UP000663760">
    <property type="component" value="Chromosome 6"/>
</dbReference>
<evidence type="ECO:0000259" key="4">
    <source>
        <dbReference type="Pfam" id="PF13947"/>
    </source>
</evidence>
<reference evidence="5" key="1">
    <citation type="submission" date="2020-02" db="EMBL/GenBank/DDBJ databases">
        <authorList>
            <person name="Scholz U."/>
            <person name="Mascher M."/>
            <person name="Fiebig A."/>
        </authorList>
    </citation>
    <scope>NUCLEOTIDE SEQUENCE</scope>
</reference>
<accession>A0A7I8KIN5</accession>
<dbReference type="GO" id="GO:0016020">
    <property type="term" value="C:membrane"/>
    <property type="evidence" value="ECO:0007669"/>
    <property type="project" value="UniProtKB-SubCell"/>
</dbReference>
<dbReference type="GO" id="GO:0030247">
    <property type="term" value="F:polysaccharide binding"/>
    <property type="evidence" value="ECO:0007669"/>
    <property type="project" value="InterPro"/>
</dbReference>
<evidence type="ECO:0000313" key="5">
    <source>
        <dbReference type="EMBL" id="CAA7397580.1"/>
    </source>
</evidence>
<dbReference type="OrthoDB" id="1859308at2759"/>
<feature type="chain" id="PRO_5029460602" description="Wall-associated receptor kinase galacturonan-binding domain-containing protein" evidence="3">
    <location>
        <begin position="26"/>
        <end position="261"/>
    </location>
</feature>
<protein>
    <recommendedName>
        <fullName evidence="4">Wall-associated receptor kinase galacturonan-binding domain-containing protein</fullName>
    </recommendedName>
</protein>
<feature type="signal peptide" evidence="3">
    <location>
        <begin position="1"/>
        <end position="25"/>
    </location>
</feature>
<dbReference type="EMBL" id="LR746269">
    <property type="protein sequence ID" value="CAA7397580.1"/>
    <property type="molecule type" value="Genomic_DNA"/>
</dbReference>
<dbReference type="PANTHER" id="PTHR33355">
    <property type="entry name" value="WALL-ASSOCIATED RECEPTOR KINASE CARBOXY-TERMINAL PROTEIN-RELATED"/>
    <property type="match status" value="1"/>
</dbReference>
<dbReference type="AlphaFoldDB" id="A0A7I8KIN5"/>
<dbReference type="InterPro" id="IPR025287">
    <property type="entry name" value="WAK_GUB"/>
</dbReference>